<organism evidence="2 3">
    <name type="scientific">Blautia caecimuris</name>
    <dbReference type="NCBI Taxonomy" id="1796615"/>
    <lineage>
        <taxon>Bacteria</taxon>
        <taxon>Bacillati</taxon>
        <taxon>Bacillota</taxon>
        <taxon>Clostridia</taxon>
        <taxon>Lachnospirales</taxon>
        <taxon>Lachnospiraceae</taxon>
        <taxon>Blautia</taxon>
    </lineage>
</organism>
<keyword evidence="1" id="KW-1133">Transmembrane helix</keyword>
<evidence type="ECO:0000313" key="2">
    <source>
        <dbReference type="EMBL" id="MET3751000.1"/>
    </source>
</evidence>
<keyword evidence="1" id="KW-0812">Transmembrane</keyword>
<keyword evidence="3" id="KW-1185">Reference proteome</keyword>
<sequence length="58" mass="6536">MSNILRSIHKLEDKFDNRAERFAFRHPHAAVLAMFIGLPVFSLAVVSLLIVLVTLFLG</sequence>
<comment type="caution">
    <text evidence="2">The sequence shown here is derived from an EMBL/GenBank/DDBJ whole genome shotgun (WGS) entry which is preliminary data.</text>
</comment>
<feature type="transmembrane region" description="Helical" evidence="1">
    <location>
        <begin position="31"/>
        <end position="57"/>
    </location>
</feature>
<dbReference type="Proteomes" id="UP001549106">
    <property type="component" value="Unassembled WGS sequence"/>
</dbReference>
<dbReference type="EMBL" id="JBEPMJ010000016">
    <property type="protein sequence ID" value="MET3751000.1"/>
    <property type="molecule type" value="Genomic_DNA"/>
</dbReference>
<reference evidence="2 3" key="1">
    <citation type="submission" date="2024-06" db="EMBL/GenBank/DDBJ databases">
        <title>Genomic Encyclopedia of Type Strains, Phase IV (KMG-IV): sequencing the most valuable type-strain genomes for metagenomic binning, comparative biology and taxonomic classification.</title>
        <authorList>
            <person name="Goeker M."/>
        </authorList>
    </citation>
    <scope>NUCLEOTIDE SEQUENCE [LARGE SCALE GENOMIC DNA]</scope>
    <source>
        <strain evidence="2 3">DSM 29492</strain>
    </source>
</reference>
<proteinExistence type="predicted"/>
<dbReference type="RefSeq" id="WP_257464875.1">
    <property type="nucleotide sequence ID" value="NZ_JANJZT010000016.1"/>
</dbReference>
<gene>
    <name evidence="2" type="ORF">ABID24_002254</name>
</gene>
<evidence type="ECO:0000313" key="3">
    <source>
        <dbReference type="Proteomes" id="UP001549106"/>
    </source>
</evidence>
<name>A0ABV2M3E9_9FIRM</name>
<protein>
    <submittedName>
        <fullName evidence="2">Uncharacterized protein</fullName>
    </submittedName>
</protein>
<evidence type="ECO:0000256" key="1">
    <source>
        <dbReference type="SAM" id="Phobius"/>
    </source>
</evidence>
<accession>A0ABV2M3E9</accession>
<keyword evidence="1" id="KW-0472">Membrane</keyword>